<protein>
    <submittedName>
        <fullName evidence="5">HIT-type domain-containing protein</fullName>
    </submittedName>
</protein>
<dbReference type="InterPro" id="IPR039646">
    <property type="entry name" value="ZNHIT2"/>
</dbReference>
<dbReference type="Proteomes" id="UP000887575">
    <property type="component" value="Unassembled WGS sequence"/>
</dbReference>
<organism evidence="4 5">
    <name type="scientific">Mesorhabditis belari</name>
    <dbReference type="NCBI Taxonomy" id="2138241"/>
    <lineage>
        <taxon>Eukaryota</taxon>
        <taxon>Metazoa</taxon>
        <taxon>Ecdysozoa</taxon>
        <taxon>Nematoda</taxon>
        <taxon>Chromadorea</taxon>
        <taxon>Rhabditida</taxon>
        <taxon>Rhabditina</taxon>
        <taxon>Rhabditomorpha</taxon>
        <taxon>Rhabditoidea</taxon>
        <taxon>Rhabditidae</taxon>
        <taxon>Mesorhabditinae</taxon>
        <taxon>Mesorhabditis</taxon>
    </lineage>
</organism>
<feature type="domain" description="HIT-type" evidence="3">
    <location>
        <begin position="16"/>
        <end position="50"/>
    </location>
</feature>
<dbReference type="InterPro" id="IPR007529">
    <property type="entry name" value="Znf_HIT"/>
</dbReference>
<name>A0AAF3ER07_9BILA</name>
<dbReference type="SUPFAM" id="SSF144232">
    <property type="entry name" value="HIT/MYND zinc finger-like"/>
    <property type="match status" value="1"/>
</dbReference>
<evidence type="ECO:0000256" key="1">
    <source>
        <dbReference type="PROSITE-ProRule" id="PRU00453"/>
    </source>
</evidence>
<dbReference type="GO" id="GO:0008270">
    <property type="term" value="F:zinc ion binding"/>
    <property type="evidence" value="ECO:0007669"/>
    <property type="project" value="UniProtKB-UniRule"/>
</dbReference>
<dbReference type="AlphaFoldDB" id="A0AAF3ER07"/>
<dbReference type="PANTHER" id="PTHR15555:SF0">
    <property type="entry name" value="ZINC FINGER HIT DOMAIN-CONTAINING PROTEIN 2"/>
    <property type="match status" value="1"/>
</dbReference>
<evidence type="ECO:0000313" key="4">
    <source>
        <dbReference type="Proteomes" id="UP000887575"/>
    </source>
</evidence>
<dbReference type="Pfam" id="PF04438">
    <property type="entry name" value="zf-HIT"/>
    <property type="match status" value="1"/>
</dbReference>
<evidence type="ECO:0000256" key="2">
    <source>
        <dbReference type="SAM" id="MobiDB-lite"/>
    </source>
</evidence>
<proteinExistence type="predicted"/>
<dbReference type="PANTHER" id="PTHR15555">
    <property type="entry name" value="ZINC FINGER HIT DOMAIN CONTAINING PROTEIN 2 PROTEIN FON -RELATED"/>
    <property type="match status" value="1"/>
</dbReference>
<keyword evidence="1" id="KW-0862">Zinc</keyword>
<evidence type="ECO:0000313" key="5">
    <source>
        <dbReference type="WBParaSite" id="MBELARI_LOCUS16448"/>
    </source>
</evidence>
<accession>A0AAF3ER07</accession>
<dbReference type="Gene3D" id="3.30.60.190">
    <property type="match status" value="1"/>
</dbReference>
<reference evidence="5" key="1">
    <citation type="submission" date="2024-02" db="UniProtKB">
        <authorList>
            <consortium name="WormBaseParasite"/>
        </authorList>
    </citation>
    <scope>IDENTIFICATION</scope>
</reference>
<evidence type="ECO:0000259" key="3">
    <source>
        <dbReference type="PROSITE" id="PS51083"/>
    </source>
</evidence>
<dbReference type="WBParaSite" id="MBELARI_LOCUS16448">
    <property type="protein sequence ID" value="MBELARI_LOCUS16448"/>
    <property type="gene ID" value="MBELARI_LOCUS16448"/>
</dbReference>
<feature type="compositionally biased region" description="Acidic residues" evidence="2">
    <location>
        <begin position="98"/>
        <end position="112"/>
    </location>
</feature>
<keyword evidence="1" id="KW-0479">Metal-binding</keyword>
<feature type="region of interest" description="Disordered" evidence="2">
    <location>
        <begin position="86"/>
        <end position="112"/>
    </location>
</feature>
<keyword evidence="1" id="KW-0863">Zinc-finger</keyword>
<dbReference type="CDD" id="cd23024">
    <property type="entry name" value="zf-HIT_ZNHIT2-3"/>
    <property type="match status" value="1"/>
</dbReference>
<dbReference type="PROSITE" id="PS51083">
    <property type="entry name" value="ZF_HIT"/>
    <property type="match status" value="1"/>
</dbReference>
<keyword evidence="4" id="KW-1185">Reference proteome</keyword>
<sequence length="185" mass="21235">MENPIEGSSTSEKRRCPFCATQNVAKYECPRCHIHYCSIRCYRSKEHNKCSETFYENCVREHIDGPRRTGPPIETFEERMKKYVNGEMDDFPGSSDQPNEEGDGEVIDSDEEDDTYMKKVLDGAVQDYDLLETDIERQLTAMGVGLDDDALIDSLTEEEKAAFAHFSREIHQEEMGLGNSVFKKR</sequence>